<reference evidence="17" key="1">
    <citation type="submission" date="2021-01" db="UniProtKB">
        <authorList>
            <consortium name="EnsemblMetazoa"/>
        </authorList>
    </citation>
    <scope>IDENTIFICATION</scope>
</reference>
<dbReference type="OrthoDB" id="13598at2759"/>
<evidence type="ECO:0000256" key="8">
    <source>
        <dbReference type="ARBA" id="ARBA00022660"/>
    </source>
</evidence>
<comment type="subunit">
    <text evidence="4">Mammalian complex I is composed of 45 different subunits.</text>
</comment>
<evidence type="ECO:0000259" key="16">
    <source>
        <dbReference type="Pfam" id="PF05347"/>
    </source>
</evidence>
<dbReference type="GO" id="GO:0005743">
    <property type="term" value="C:mitochondrial inner membrane"/>
    <property type="evidence" value="ECO:0007669"/>
    <property type="project" value="UniProtKB-SubCell"/>
</dbReference>
<dbReference type="RefSeq" id="XP_066923618.1">
    <property type="nucleotide sequence ID" value="XM_067067517.1"/>
</dbReference>
<keyword evidence="12" id="KW-0496">Mitochondrion</keyword>
<comment type="function">
    <text evidence="1">Accessory subunit of the mitochondrial membrane respiratory chain NADH dehydrogenase (Complex I), that is believed to be not involved in catalysis. Complex I functions in the transfer of electrons from NADH to the respiratory chain. The immediate electron acceptor for the enzyme is believed to be ubiquinone.</text>
</comment>
<evidence type="ECO:0000313" key="18">
    <source>
        <dbReference type="Proteomes" id="UP000594262"/>
    </source>
</evidence>
<feature type="domain" description="Complex 1 LYR protein" evidence="16">
    <location>
        <begin position="16"/>
        <end position="74"/>
    </location>
</feature>
<dbReference type="InterPro" id="IPR045292">
    <property type="entry name" value="Complex1_LYR_NDUFB9_LYRM3"/>
</dbReference>
<evidence type="ECO:0000256" key="15">
    <source>
        <dbReference type="ARBA" id="ARBA00032528"/>
    </source>
</evidence>
<proteinExistence type="inferred from homology"/>
<evidence type="ECO:0000256" key="5">
    <source>
        <dbReference type="ARBA" id="ARBA00018684"/>
    </source>
</evidence>
<keyword evidence="8" id="KW-0679">Respiratory chain</keyword>
<dbReference type="PANTHER" id="PTHR12868:SF0">
    <property type="entry name" value="NADH DEHYDROGENASE [UBIQUINONE] 1 BETA SUBCOMPLEX SUBUNIT 9"/>
    <property type="match status" value="1"/>
</dbReference>
<evidence type="ECO:0000256" key="13">
    <source>
        <dbReference type="ARBA" id="ARBA00023136"/>
    </source>
</evidence>
<keyword evidence="7" id="KW-0597">Phosphoprotein</keyword>
<name>A0A7M5WJ91_9CNID</name>
<evidence type="ECO:0000256" key="10">
    <source>
        <dbReference type="ARBA" id="ARBA00022982"/>
    </source>
</evidence>
<protein>
    <recommendedName>
        <fullName evidence="5">NADH dehydrogenase [ubiquinone] 1 beta subcomplex subunit 9</fullName>
    </recommendedName>
    <alternativeName>
        <fullName evidence="14">Complex I-B22</fullName>
    </alternativeName>
    <alternativeName>
        <fullName evidence="15">NADH-ubiquinone oxidoreductase B22 subunit</fullName>
    </alternativeName>
</protein>
<evidence type="ECO:0000256" key="4">
    <source>
        <dbReference type="ARBA" id="ARBA00011790"/>
    </source>
</evidence>
<dbReference type="PANTHER" id="PTHR12868">
    <property type="entry name" value="NADH-UBIQUINONE OXIDOREDUCTASE B22 SUBUNIT"/>
    <property type="match status" value="1"/>
</dbReference>
<dbReference type="GeneID" id="136810932"/>
<keyword evidence="11" id="KW-0007">Acetylation</keyword>
<evidence type="ECO:0000256" key="7">
    <source>
        <dbReference type="ARBA" id="ARBA00022553"/>
    </source>
</evidence>
<evidence type="ECO:0000256" key="3">
    <source>
        <dbReference type="ARBA" id="ARBA00009508"/>
    </source>
</evidence>
<dbReference type="CDD" id="cd20263">
    <property type="entry name" value="Complex1_LYR_NDUFB9_LYRM3"/>
    <property type="match status" value="1"/>
</dbReference>
<dbReference type="Proteomes" id="UP000594262">
    <property type="component" value="Unplaced"/>
</dbReference>
<sequence length="125" mass="14896">MAVNPLALSRQLTHHQRVTRLYRKSLKHLLSWTMNREAWREQAVLLREKFDENKSLTDKFQIEKVVKDAEAQFELWRHPAPYIHPKAPGGSKYERNVPPPPNALEMLPMEEEWYKEMMDWADGKN</sequence>
<evidence type="ECO:0000256" key="12">
    <source>
        <dbReference type="ARBA" id="ARBA00023128"/>
    </source>
</evidence>
<keyword evidence="18" id="KW-1185">Reference proteome</keyword>
<accession>A0A7M5WJ91</accession>
<evidence type="ECO:0000256" key="2">
    <source>
        <dbReference type="ARBA" id="ARBA00004443"/>
    </source>
</evidence>
<dbReference type="GO" id="GO:0006120">
    <property type="term" value="P:mitochondrial electron transport, NADH to ubiquinone"/>
    <property type="evidence" value="ECO:0007669"/>
    <property type="project" value="InterPro"/>
</dbReference>
<evidence type="ECO:0000256" key="1">
    <source>
        <dbReference type="ARBA" id="ARBA00002920"/>
    </source>
</evidence>
<dbReference type="Pfam" id="PF05347">
    <property type="entry name" value="Complex1_LYR"/>
    <property type="match status" value="1"/>
</dbReference>
<comment type="similarity">
    <text evidence="3">Belongs to the complex I LYR family.</text>
</comment>
<keyword evidence="10" id="KW-0249">Electron transport</keyword>
<dbReference type="InterPro" id="IPR008011">
    <property type="entry name" value="Complex1_LYR_dom"/>
</dbReference>
<dbReference type="AlphaFoldDB" id="A0A7M5WJ91"/>
<evidence type="ECO:0000256" key="6">
    <source>
        <dbReference type="ARBA" id="ARBA00022448"/>
    </source>
</evidence>
<comment type="subcellular location">
    <subcellularLocation>
        <location evidence="2">Mitochondrion inner membrane</location>
        <topology evidence="2">Peripheral membrane protein</topology>
        <orientation evidence="2">Matrix side</orientation>
    </subcellularLocation>
</comment>
<dbReference type="InterPro" id="IPR033034">
    <property type="entry name" value="NDUFB9"/>
</dbReference>
<evidence type="ECO:0000256" key="11">
    <source>
        <dbReference type="ARBA" id="ARBA00022990"/>
    </source>
</evidence>
<evidence type="ECO:0000256" key="9">
    <source>
        <dbReference type="ARBA" id="ARBA00022792"/>
    </source>
</evidence>
<keyword evidence="9" id="KW-0999">Mitochondrion inner membrane</keyword>
<evidence type="ECO:0000313" key="17">
    <source>
        <dbReference type="EnsemblMetazoa" id="CLYHEMP003904.1"/>
    </source>
</evidence>
<keyword evidence="13" id="KW-0472">Membrane</keyword>
<evidence type="ECO:0000256" key="14">
    <source>
        <dbReference type="ARBA" id="ARBA00030192"/>
    </source>
</evidence>
<dbReference type="EnsemblMetazoa" id="CLYHEMT003904.1">
    <property type="protein sequence ID" value="CLYHEMP003904.1"/>
    <property type="gene ID" value="CLYHEMG003904"/>
</dbReference>
<keyword evidence="6" id="KW-0813">Transport</keyword>
<organism evidence="17 18">
    <name type="scientific">Clytia hemisphaerica</name>
    <dbReference type="NCBI Taxonomy" id="252671"/>
    <lineage>
        <taxon>Eukaryota</taxon>
        <taxon>Metazoa</taxon>
        <taxon>Cnidaria</taxon>
        <taxon>Hydrozoa</taxon>
        <taxon>Hydroidolina</taxon>
        <taxon>Leptothecata</taxon>
        <taxon>Obeliida</taxon>
        <taxon>Clytiidae</taxon>
        <taxon>Clytia</taxon>
    </lineage>
</organism>